<gene>
    <name evidence="5" type="ORF">OLC1_LOCUS22659</name>
</gene>
<accession>A0AAV1E9E0</accession>
<dbReference type="GO" id="GO:0005886">
    <property type="term" value="C:plasma membrane"/>
    <property type="evidence" value="ECO:0007669"/>
    <property type="project" value="TreeGrafter"/>
</dbReference>
<keyword evidence="4" id="KW-0812">Transmembrane</keyword>
<name>A0AAV1E9E0_OLDCO</name>
<comment type="subcellular location">
    <subcellularLocation>
        <location evidence="1">Membrane</location>
    </subcellularLocation>
</comment>
<feature type="compositionally biased region" description="Low complexity" evidence="3">
    <location>
        <begin position="247"/>
        <end position="256"/>
    </location>
</feature>
<organism evidence="5 6">
    <name type="scientific">Oldenlandia corymbosa var. corymbosa</name>
    <dbReference type="NCBI Taxonomy" id="529605"/>
    <lineage>
        <taxon>Eukaryota</taxon>
        <taxon>Viridiplantae</taxon>
        <taxon>Streptophyta</taxon>
        <taxon>Embryophyta</taxon>
        <taxon>Tracheophyta</taxon>
        <taxon>Spermatophyta</taxon>
        <taxon>Magnoliopsida</taxon>
        <taxon>eudicotyledons</taxon>
        <taxon>Gunneridae</taxon>
        <taxon>Pentapetalae</taxon>
        <taxon>asterids</taxon>
        <taxon>lamiids</taxon>
        <taxon>Gentianales</taxon>
        <taxon>Rubiaceae</taxon>
        <taxon>Rubioideae</taxon>
        <taxon>Spermacoceae</taxon>
        <taxon>Hedyotis-Oldenlandia complex</taxon>
        <taxon>Oldenlandia</taxon>
    </lineage>
</organism>
<dbReference type="Proteomes" id="UP001161247">
    <property type="component" value="Chromosome 8"/>
</dbReference>
<evidence type="ECO:0000256" key="3">
    <source>
        <dbReference type="SAM" id="MobiDB-lite"/>
    </source>
</evidence>
<evidence type="ECO:0000313" key="5">
    <source>
        <dbReference type="EMBL" id="CAI9116329.1"/>
    </source>
</evidence>
<dbReference type="EMBL" id="OX459125">
    <property type="protein sequence ID" value="CAI9116329.1"/>
    <property type="molecule type" value="Genomic_DNA"/>
</dbReference>
<dbReference type="GO" id="GO:0098542">
    <property type="term" value="P:defense response to other organism"/>
    <property type="evidence" value="ECO:0007669"/>
    <property type="project" value="InterPro"/>
</dbReference>
<dbReference type="PANTHER" id="PTHR31234:SF68">
    <property type="entry name" value="EXPRESSED PROTEIN"/>
    <property type="match status" value="1"/>
</dbReference>
<keyword evidence="6" id="KW-1185">Reference proteome</keyword>
<proteinExistence type="predicted"/>
<evidence type="ECO:0000256" key="4">
    <source>
        <dbReference type="SAM" id="Phobius"/>
    </source>
</evidence>
<dbReference type="AlphaFoldDB" id="A0AAV1E9E0"/>
<evidence type="ECO:0000256" key="2">
    <source>
        <dbReference type="ARBA" id="ARBA00023136"/>
    </source>
</evidence>
<protein>
    <submittedName>
        <fullName evidence="5">OLC1v1017444C1</fullName>
    </submittedName>
</protein>
<feature type="region of interest" description="Disordered" evidence="3">
    <location>
        <begin position="236"/>
        <end position="257"/>
    </location>
</feature>
<evidence type="ECO:0000313" key="6">
    <source>
        <dbReference type="Proteomes" id="UP001161247"/>
    </source>
</evidence>
<dbReference type="PANTHER" id="PTHR31234">
    <property type="entry name" value="LATE EMBRYOGENESIS ABUNDANT (LEA) HYDROXYPROLINE-RICH GLYCOPROTEIN FAMILY"/>
    <property type="match status" value="1"/>
</dbReference>
<keyword evidence="4" id="KW-1133">Transmembrane helix</keyword>
<reference evidence="5" key="1">
    <citation type="submission" date="2023-03" db="EMBL/GenBank/DDBJ databases">
        <authorList>
            <person name="Julca I."/>
        </authorList>
    </citation>
    <scope>NUCLEOTIDE SEQUENCE</scope>
</reference>
<feature type="transmembrane region" description="Helical" evidence="4">
    <location>
        <begin position="134"/>
        <end position="155"/>
    </location>
</feature>
<keyword evidence="2 4" id="KW-0472">Membrane</keyword>
<sequence>MQKLPPPSFHAKPTVSAIPLNFYHLPLTSFTFYYSLLHVAPVISMEERDHQLPFNQQHLTDHTILQNTIFTDPNPLSENQPEPLFGAGTYVVQVPKDQVFRVPPLENRRRVQHSTSPRRDGQRCCFGCSTCLCVTILVVMIIVVVGIVGAVIFLTEDDPTFRIERVTFTKPPPGFNFRVQVENPNKYKVVTYDPQRDSDVRLKFKEKEIAKGKFPSNFDQDPKNTTTFGIVLRGGSNLPKETTQSTNNGNKNSKSGIPLTLSMNVGVQFKVVGQVINSKRIDVTCSLTVDRLDKDTKILNQDCSIN</sequence>
<dbReference type="InterPro" id="IPR044839">
    <property type="entry name" value="NDR1-like"/>
</dbReference>
<evidence type="ECO:0000256" key="1">
    <source>
        <dbReference type="ARBA" id="ARBA00004370"/>
    </source>
</evidence>